<evidence type="ECO:0000313" key="2">
    <source>
        <dbReference type="Proteomes" id="UP001054837"/>
    </source>
</evidence>
<organism evidence="1 2">
    <name type="scientific">Caerostris darwini</name>
    <dbReference type="NCBI Taxonomy" id="1538125"/>
    <lineage>
        <taxon>Eukaryota</taxon>
        <taxon>Metazoa</taxon>
        <taxon>Ecdysozoa</taxon>
        <taxon>Arthropoda</taxon>
        <taxon>Chelicerata</taxon>
        <taxon>Arachnida</taxon>
        <taxon>Araneae</taxon>
        <taxon>Araneomorphae</taxon>
        <taxon>Entelegynae</taxon>
        <taxon>Araneoidea</taxon>
        <taxon>Araneidae</taxon>
        <taxon>Caerostris</taxon>
    </lineage>
</organism>
<proteinExistence type="predicted"/>
<comment type="caution">
    <text evidence="1">The sequence shown here is derived from an EMBL/GenBank/DDBJ whole genome shotgun (WGS) entry which is preliminary data.</text>
</comment>
<dbReference type="Proteomes" id="UP001054837">
    <property type="component" value="Unassembled WGS sequence"/>
</dbReference>
<evidence type="ECO:0000313" key="1">
    <source>
        <dbReference type="EMBL" id="GIY69494.1"/>
    </source>
</evidence>
<dbReference type="AlphaFoldDB" id="A0AAV4VI32"/>
<sequence>MSTIKAYILRQVPLVSRMVFFDSISETFSPTTTYVKNVRINRELTLKIKWVIGREMGSGVSDRGTVRSRNKIKIKESMLFVLHKQEKKESVLMFLLP</sequence>
<accession>A0AAV4VI32</accession>
<name>A0AAV4VI32_9ARAC</name>
<dbReference type="EMBL" id="BPLQ01013040">
    <property type="protein sequence ID" value="GIY69494.1"/>
    <property type="molecule type" value="Genomic_DNA"/>
</dbReference>
<keyword evidence="2" id="KW-1185">Reference proteome</keyword>
<gene>
    <name evidence="1" type="ORF">CDAR_207611</name>
</gene>
<protein>
    <submittedName>
        <fullName evidence="1">Uncharacterized protein</fullName>
    </submittedName>
</protein>
<reference evidence="1 2" key="1">
    <citation type="submission" date="2021-06" db="EMBL/GenBank/DDBJ databases">
        <title>Caerostris darwini draft genome.</title>
        <authorList>
            <person name="Kono N."/>
            <person name="Arakawa K."/>
        </authorList>
    </citation>
    <scope>NUCLEOTIDE SEQUENCE [LARGE SCALE GENOMIC DNA]</scope>
</reference>